<keyword evidence="3" id="KW-1185">Reference proteome</keyword>
<sequence length="234" mass="26942">MSKEECRRWRIPELGKPLDWSDLELLSWPTDVYTALRKWQVARGFDPSTADWARSCGYPELEIIGGKEEEARFEGVHDWYSYLIKLREQAVELQLCTSVQVQRPLPTRRYSWPTNVYTSLRNQQVARGFEHTTSNWTQCLMSLEFEIIGTNKEAQFEEVQEYASYLREWHAELQMLKSPAQETDTIPELDETSRSCLNGCFRSPGNTSGASSSDEQGNLPPPEQNKPLSAQLEG</sequence>
<dbReference type="EMBL" id="JAYKXP010000107">
    <property type="protein sequence ID" value="KAK7026085.1"/>
    <property type="molecule type" value="Genomic_DNA"/>
</dbReference>
<comment type="caution">
    <text evidence="2">The sequence shown here is derived from an EMBL/GenBank/DDBJ whole genome shotgun (WGS) entry which is preliminary data.</text>
</comment>
<name>A0AAW0BIZ6_9AGAR</name>
<evidence type="ECO:0000313" key="2">
    <source>
        <dbReference type="EMBL" id="KAK7026085.1"/>
    </source>
</evidence>
<dbReference type="Proteomes" id="UP001383192">
    <property type="component" value="Unassembled WGS sequence"/>
</dbReference>
<feature type="compositionally biased region" description="Polar residues" evidence="1">
    <location>
        <begin position="204"/>
        <end position="216"/>
    </location>
</feature>
<protein>
    <submittedName>
        <fullName evidence="2">Uncharacterized protein</fullName>
    </submittedName>
</protein>
<accession>A0AAW0BIZ6</accession>
<feature type="region of interest" description="Disordered" evidence="1">
    <location>
        <begin position="197"/>
        <end position="234"/>
    </location>
</feature>
<evidence type="ECO:0000256" key="1">
    <source>
        <dbReference type="SAM" id="MobiDB-lite"/>
    </source>
</evidence>
<organism evidence="2 3">
    <name type="scientific">Paramarasmius palmivorus</name>
    <dbReference type="NCBI Taxonomy" id="297713"/>
    <lineage>
        <taxon>Eukaryota</taxon>
        <taxon>Fungi</taxon>
        <taxon>Dikarya</taxon>
        <taxon>Basidiomycota</taxon>
        <taxon>Agaricomycotina</taxon>
        <taxon>Agaricomycetes</taxon>
        <taxon>Agaricomycetidae</taxon>
        <taxon>Agaricales</taxon>
        <taxon>Marasmiineae</taxon>
        <taxon>Marasmiaceae</taxon>
        <taxon>Paramarasmius</taxon>
    </lineage>
</organism>
<dbReference type="AlphaFoldDB" id="A0AAW0BIZ6"/>
<gene>
    <name evidence="2" type="ORF">VNI00_015731</name>
</gene>
<evidence type="ECO:0000313" key="3">
    <source>
        <dbReference type="Proteomes" id="UP001383192"/>
    </source>
</evidence>
<proteinExistence type="predicted"/>
<reference evidence="2 3" key="1">
    <citation type="submission" date="2024-01" db="EMBL/GenBank/DDBJ databases">
        <title>A draft genome for a cacao thread blight-causing isolate of Paramarasmius palmivorus.</title>
        <authorList>
            <person name="Baruah I.K."/>
            <person name="Bukari Y."/>
            <person name="Amoako-Attah I."/>
            <person name="Meinhardt L.W."/>
            <person name="Bailey B.A."/>
            <person name="Cohen S.P."/>
        </authorList>
    </citation>
    <scope>NUCLEOTIDE SEQUENCE [LARGE SCALE GENOMIC DNA]</scope>
    <source>
        <strain evidence="2 3">GH-12</strain>
    </source>
</reference>